<evidence type="ECO:0000313" key="2">
    <source>
        <dbReference type="Proteomes" id="UP001165121"/>
    </source>
</evidence>
<organism evidence="1 2">
    <name type="scientific">Phytophthora fragariaefolia</name>
    <dbReference type="NCBI Taxonomy" id="1490495"/>
    <lineage>
        <taxon>Eukaryota</taxon>
        <taxon>Sar</taxon>
        <taxon>Stramenopiles</taxon>
        <taxon>Oomycota</taxon>
        <taxon>Peronosporomycetes</taxon>
        <taxon>Peronosporales</taxon>
        <taxon>Peronosporaceae</taxon>
        <taxon>Phytophthora</taxon>
    </lineage>
</organism>
<dbReference type="Proteomes" id="UP001165121">
    <property type="component" value="Unassembled WGS sequence"/>
</dbReference>
<name>A0A9W6X8N8_9STRA</name>
<dbReference type="OrthoDB" id="115519at2759"/>
<keyword evidence="2" id="KW-1185">Reference proteome</keyword>
<proteinExistence type="predicted"/>
<evidence type="ECO:0000313" key="1">
    <source>
        <dbReference type="EMBL" id="GMF33804.1"/>
    </source>
</evidence>
<accession>A0A9W6X8N8</accession>
<comment type="caution">
    <text evidence="1">The sequence shown here is derived from an EMBL/GenBank/DDBJ whole genome shotgun (WGS) entry which is preliminary data.</text>
</comment>
<reference evidence="1" key="1">
    <citation type="submission" date="2023-04" db="EMBL/GenBank/DDBJ databases">
        <title>Phytophthora fragariaefolia NBRC 109709.</title>
        <authorList>
            <person name="Ichikawa N."/>
            <person name="Sato H."/>
            <person name="Tonouchi N."/>
        </authorList>
    </citation>
    <scope>NUCLEOTIDE SEQUENCE</scope>
    <source>
        <strain evidence="1">NBRC 109709</strain>
    </source>
</reference>
<sequence length="247" mass="27988">MSVSAPKPHVVHVLDFHGDVRDFESLFRLNEAAYQEVDAIFADNGLASMVVSPSDVHIREGVGGKYLELFANKMLPFKLSDATEAAWDHFKGVKKHASNGSIYEKTAKPYTIIEVFTKELYSNNSRADIKVKQVVRRYVEPDRDVVIWMSHVSPTEIKHKMLHGLAYHLRGYALTKRSPASTPERELSQLQFCSLISLDQEPGTTYDPVNARALINFLIGNTVQNIRNHQDRIESALVDRALQEHMQ</sequence>
<dbReference type="PANTHER" id="PTHR35796:SF3">
    <property type="entry name" value="BHLH DOMAIN-CONTAINING PROTEIN"/>
    <property type="match status" value="1"/>
</dbReference>
<protein>
    <submittedName>
        <fullName evidence="1">Unnamed protein product</fullName>
    </submittedName>
</protein>
<dbReference type="AlphaFoldDB" id="A0A9W6X8N8"/>
<gene>
    <name evidence="1" type="ORF">Pfra01_000849100</name>
</gene>
<dbReference type="EMBL" id="BSXT01000766">
    <property type="protein sequence ID" value="GMF33804.1"/>
    <property type="molecule type" value="Genomic_DNA"/>
</dbReference>
<dbReference type="PANTHER" id="PTHR35796">
    <property type="entry name" value="HYPOTHETICAL CYTOSOLIC PROTEIN"/>
    <property type="match status" value="1"/>
</dbReference>